<feature type="binding site" evidence="6">
    <location>
        <position position="83"/>
    </location>
    <ligand>
        <name>substrate</name>
    </ligand>
</feature>
<gene>
    <name evidence="10" type="ORF">AURANDRAFT_72042</name>
</gene>
<dbReference type="InterPro" id="IPR013078">
    <property type="entry name" value="His_Pase_superF_clade-1"/>
</dbReference>
<dbReference type="Gene3D" id="3.40.50.1240">
    <property type="entry name" value="Phosphoglycerate mutase-like"/>
    <property type="match status" value="1"/>
</dbReference>
<dbReference type="SUPFAM" id="SSF53254">
    <property type="entry name" value="Phosphoglycerate mutase-like"/>
    <property type="match status" value="1"/>
</dbReference>
<feature type="site" description="Transition state stabilizer" evidence="7">
    <location>
        <position position="205"/>
    </location>
</feature>
<keyword evidence="11" id="KW-1185">Reference proteome</keyword>
<evidence type="ECO:0000256" key="3">
    <source>
        <dbReference type="ARBA" id="ARBA00023152"/>
    </source>
</evidence>
<feature type="binding site" evidence="6">
    <location>
        <begin position="27"/>
        <end position="34"/>
    </location>
    <ligand>
        <name>substrate</name>
    </ligand>
</feature>
<feature type="region of interest" description="Disordered" evidence="8">
    <location>
        <begin position="585"/>
        <end position="605"/>
    </location>
</feature>
<dbReference type="NCBIfam" id="TIGR01258">
    <property type="entry name" value="pgm_1"/>
    <property type="match status" value="1"/>
</dbReference>
<dbReference type="InterPro" id="IPR005952">
    <property type="entry name" value="Phosphogly_mut1"/>
</dbReference>
<dbReference type="InterPro" id="IPR036400">
    <property type="entry name" value="Cyt_B5-like_heme/steroid_sf"/>
</dbReference>
<dbReference type="SMART" id="SM00855">
    <property type="entry name" value="PGAM"/>
    <property type="match status" value="1"/>
</dbReference>
<evidence type="ECO:0000256" key="8">
    <source>
        <dbReference type="SAM" id="MobiDB-lite"/>
    </source>
</evidence>
<dbReference type="EC" id="5.4.2.11" evidence="2"/>
<dbReference type="GO" id="GO:0006096">
    <property type="term" value="P:glycolytic process"/>
    <property type="evidence" value="ECO:0007669"/>
    <property type="project" value="UniProtKB-KW"/>
</dbReference>
<evidence type="ECO:0000256" key="4">
    <source>
        <dbReference type="ARBA" id="ARBA00023235"/>
    </source>
</evidence>
<evidence type="ECO:0000256" key="6">
    <source>
        <dbReference type="PIRSR" id="PIRSR613078-2"/>
    </source>
</evidence>
<dbReference type="InterPro" id="IPR001199">
    <property type="entry name" value="Cyt_B5-like_heme/steroid-bd"/>
</dbReference>
<dbReference type="GeneID" id="20228516"/>
<evidence type="ECO:0000256" key="1">
    <source>
        <dbReference type="ARBA" id="ARBA00006717"/>
    </source>
</evidence>
<dbReference type="RefSeq" id="XP_009039086.1">
    <property type="nucleotide sequence ID" value="XM_009040838.1"/>
</dbReference>
<dbReference type="SMART" id="SM01117">
    <property type="entry name" value="Cyt-b5"/>
    <property type="match status" value="1"/>
</dbReference>
<evidence type="ECO:0000256" key="5">
    <source>
        <dbReference type="PIRSR" id="PIRSR613078-1"/>
    </source>
</evidence>
<sequence length="886" mass="97046">MALAARRLARRRSFAQHRDISTLILLRHGTSEWNGAEARFSGWCDIPLTVRGRVEAVAAGQLLRARGFPARRIDVAFASELQRAHETCELALASMAGHCQHTWSTDRIQRDRRLNERHYGALQGHFKDDPDLVAGFGIPKLREWKRSMHGTPPALDERHAHYQPPPAPLTESLADCQRRVLDCFEDLVKPALFESANRAVLLVAHSNTLRALMAAIDEVPDDDVPALHVPNSVPILYRFDVDRRAPVSVKLCKGSGTQSHARWMLTPENHAQVHDALESGGLLTRAFFESVDVKRNGAVSVRELDLSLTAYLKEAELGNNRIDCAVTAVAKKIVREARARDSTITLRDFEREVAAAAAALPKRDDQNQQAGAIRKGHIKEFLVPSSAKLAAADESGPLDVVAAEMLLGADCLDSACAYVSPDVSRLPAAFRAALERDGDFHVHAHEHPAVVQRVAVRGGVPPGAIALSEVQRLNNRVCVHDDPTWTLYRGKHETLDAREAAMGATAVARAVPDLDAAAIIFEVRLRFDRPGGAAADHGVLRRALTAHCFGCLVTAPELFVLPGVEADDGSSVELVARVVEVRCERDDDDDGDDDGDGGGDEDDYRGRFATATAVYAVADGNAPASTRVEILRPAAVPPARNPTDYVDVVCAEDDEVFPVRRALLRPCLALTRAAQAGRGKYDAVQDSVSVPLDCCTFDRVLLYLQHERRREPFAFDPTLAPELLRAAEALKIRGLEDAANKVLGSFDERVRKAPIRLAEVDARNAKGGETDPRGETWLVLDGMVLDITRWLGEHPGGNTIIPQQALGCDCAVMFEIYHVSRQSFAYLREFYVGELHRDDAPDVPPPATLPPGAATAASPAFLAELRRHTAWRLKDADLVYPTWKSF</sequence>
<evidence type="ECO:0000313" key="11">
    <source>
        <dbReference type="Proteomes" id="UP000002729"/>
    </source>
</evidence>
<dbReference type="SUPFAM" id="SSF55856">
    <property type="entry name" value="Cytochrome b5-like heme/steroid binding domain"/>
    <property type="match status" value="1"/>
</dbReference>
<dbReference type="PROSITE" id="PS50255">
    <property type="entry name" value="CYTOCHROME_B5_2"/>
    <property type="match status" value="1"/>
</dbReference>
<dbReference type="Proteomes" id="UP000002729">
    <property type="component" value="Unassembled WGS sequence"/>
</dbReference>
<accession>F0YF51</accession>
<dbReference type="Gene3D" id="3.10.120.10">
    <property type="entry name" value="Cytochrome b5-like heme/steroid binding domain"/>
    <property type="match status" value="1"/>
</dbReference>
<dbReference type="AlphaFoldDB" id="F0YF51"/>
<dbReference type="GO" id="GO:0004619">
    <property type="term" value="F:phosphoglycerate mutase activity"/>
    <property type="evidence" value="ECO:0007669"/>
    <property type="project" value="UniProtKB-EC"/>
</dbReference>
<dbReference type="CDD" id="cd07067">
    <property type="entry name" value="HP_PGM_like"/>
    <property type="match status" value="1"/>
</dbReference>
<dbReference type="PANTHER" id="PTHR11931">
    <property type="entry name" value="PHOSPHOGLYCERATE MUTASE"/>
    <property type="match status" value="1"/>
</dbReference>
<feature type="binding site" evidence="6">
    <location>
        <position position="127"/>
    </location>
    <ligand>
        <name>substrate</name>
    </ligand>
</feature>
<dbReference type="InterPro" id="IPR029033">
    <property type="entry name" value="His_PPase_superfam"/>
</dbReference>
<dbReference type="eggNOG" id="KOG0235">
    <property type="taxonomic scope" value="Eukaryota"/>
</dbReference>
<dbReference type="InParanoid" id="F0YF51"/>
<evidence type="ECO:0000256" key="7">
    <source>
        <dbReference type="PIRSR" id="PIRSR613078-3"/>
    </source>
</evidence>
<keyword evidence="4" id="KW-0413">Isomerase</keyword>
<name>F0YF51_AURAN</name>
<dbReference type="Pfam" id="PF00173">
    <property type="entry name" value="Cyt-b5"/>
    <property type="match status" value="1"/>
</dbReference>
<feature type="binding site" evidence="6">
    <location>
        <begin position="116"/>
        <end position="119"/>
    </location>
    <ligand>
        <name>substrate</name>
    </ligand>
</feature>
<dbReference type="EMBL" id="GL833136">
    <property type="protein sequence ID" value="EGB06130.1"/>
    <property type="molecule type" value="Genomic_DNA"/>
</dbReference>
<proteinExistence type="inferred from homology"/>
<feature type="domain" description="Cytochrome b5 heme-binding" evidence="9">
    <location>
        <begin position="752"/>
        <end position="836"/>
    </location>
</feature>
<dbReference type="OrthoDB" id="260519at2759"/>
<feature type="compositionally biased region" description="Acidic residues" evidence="8">
    <location>
        <begin position="586"/>
        <end position="603"/>
    </location>
</feature>
<comment type="similarity">
    <text evidence="1">Belongs to the phosphoglycerate mutase family. BPG-dependent PGAM subfamily.</text>
</comment>
<organism evidence="11">
    <name type="scientific">Aureococcus anophagefferens</name>
    <name type="common">Harmful bloom alga</name>
    <dbReference type="NCBI Taxonomy" id="44056"/>
    <lineage>
        <taxon>Eukaryota</taxon>
        <taxon>Sar</taxon>
        <taxon>Stramenopiles</taxon>
        <taxon>Ochrophyta</taxon>
        <taxon>Pelagophyceae</taxon>
        <taxon>Pelagomonadales</taxon>
        <taxon>Pelagomonadaceae</taxon>
        <taxon>Aureococcus</taxon>
    </lineage>
</organism>
<keyword evidence="3" id="KW-0324">Glycolysis</keyword>
<dbReference type="eggNOG" id="KOG0537">
    <property type="taxonomic scope" value="Eukaryota"/>
</dbReference>
<dbReference type="Pfam" id="PF00300">
    <property type="entry name" value="His_Phos_1"/>
    <property type="match status" value="1"/>
</dbReference>
<feature type="active site" description="Tele-phosphohistidine intermediate" evidence="5">
    <location>
        <position position="28"/>
    </location>
</feature>
<evidence type="ECO:0000313" key="10">
    <source>
        <dbReference type="EMBL" id="EGB06130.1"/>
    </source>
</evidence>
<evidence type="ECO:0000259" key="9">
    <source>
        <dbReference type="PROSITE" id="PS50255"/>
    </source>
</evidence>
<dbReference type="KEGG" id="aaf:AURANDRAFT_72042"/>
<evidence type="ECO:0000256" key="2">
    <source>
        <dbReference type="ARBA" id="ARBA00012028"/>
    </source>
</evidence>
<protein>
    <recommendedName>
        <fullName evidence="2">phosphoglycerate mutase (2,3-diphosphoglycerate-dependent)</fullName>
        <ecNumber evidence="2">5.4.2.11</ecNumber>
    </recommendedName>
</protein>
<reference evidence="10 11" key="1">
    <citation type="journal article" date="2011" name="Proc. Natl. Acad. Sci. U.S.A.">
        <title>Niche of harmful alga Aureococcus anophagefferens revealed through ecogenomics.</title>
        <authorList>
            <person name="Gobler C.J."/>
            <person name="Berry D.L."/>
            <person name="Dyhrman S.T."/>
            <person name="Wilhelm S.W."/>
            <person name="Salamov A."/>
            <person name="Lobanov A.V."/>
            <person name="Zhang Y."/>
            <person name="Collier J.L."/>
            <person name="Wurch L.L."/>
            <person name="Kustka A.B."/>
            <person name="Dill B.D."/>
            <person name="Shah M."/>
            <person name="VerBerkmoes N.C."/>
            <person name="Kuo A."/>
            <person name="Terry A."/>
            <person name="Pangilinan J."/>
            <person name="Lindquist E.A."/>
            <person name="Lucas S."/>
            <person name="Paulsen I.T."/>
            <person name="Hattenrath-Lehmann T.K."/>
            <person name="Talmage S.C."/>
            <person name="Walker E.A."/>
            <person name="Koch F."/>
            <person name="Burson A.M."/>
            <person name="Marcoval M.A."/>
            <person name="Tang Y.Z."/>
            <person name="Lecleir G.R."/>
            <person name="Coyne K.J."/>
            <person name="Berg G.M."/>
            <person name="Bertrand E.M."/>
            <person name="Saito M.A."/>
            <person name="Gladyshev V.N."/>
            <person name="Grigoriev I.V."/>
        </authorList>
    </citation>
    <scope>NUCLEOTIDE SEQUENCE [LARGE SCALE GENOMIC DNA]</scope>
    <source>
        <strain evidence="11">CCMP 1984</strain>
    </source>
</reference>
<feature type="active site" description="Proton donor/acceptor" evidence="5">
    <location>
        <position position="116"/>
    </location>
</feature>